<dbReference type="InterPro" id="IPR037140">
    <property type="entry name" value="VHL_beta_dom_sf"/>
</dbReference>
<dbReference type="Pfam" id="PF01847">
    <property type="entry name" value="VHL"/>
    <property type="match status" value="1"/>
</dbReference>
<evidence type="ECO:0000259" key="2">
    <source>
        <dbReference type="Pfam" id="PF01847"/>
    </source>
</evidence>
<dbReference type="InterPro" id="IPR036208">
    <property type="entry name" value="VHL_sf"/>
</dbReference>
<dbReference type="InterPro" id="IPR022772">
    <property type="entry name" value="VHL_tumour_suppress_b/a_dom"/>
</dbReference>
<protein>
    <recommendedName>
        <fullName evidence="2">von Hippel-Lindau disease tumour suppressor beta domain-containing protein</fullName>
    </recommendedName>
</protein>
<evidence type="ECO:0000313" key="3">
    <source>
        <dbReference type="EMBL" id="CAH0717585.1"/>
    </source>
</evidence>
<organism evidence="3 4">
    <name type="scientific">Brenthis ino</name>
    <name type="common">lesser marbled fritillary</name>
    <dbReference type="NCBI Taxonomy" id="405034"/>
    <lineage>
        <taxon>Eukaryota</taxon>
        <taxon>Metazoa</taxon>
        <taxon>Ecdysozoa</taxon>
        <taxon>Arthropoda</taxon>
        <taxon>Hexapoda</taxon>
        <taxon>Insecta</taxon>
        <taxon>Pterygota</taxon>
        <taxon>Neoptera</taxon>
        <taxon>Endopterygota</taxon>
        <taxon>Lepidoptera</taxon>
        <taxon>Glossata</taxon>
        <taxon>Ditrysia</taxon>
        <taxon>Papilionoidea</taxon>
        <taxon>Nymphalidae</taxon>
        <taxon>Heliconiinae</taxon>
        <taxon>Argynnini</taxon>
        <taxon>Brenthis</taxon>
    </lineage>
</organism>
<name>A0A8J9Y8U5_9NEOP</name>
<evidence type="ECO:0000256" key="1">
    <source>
        <dbReference type="ARBA" id="ARBA00010057"/>
    </source>
</evidence>
<proteinExistence type="inferred from homology"/>
<feature type="non-terminal residue" evidence="3">
    <location>
        <position position="169"/>
    </location>
</feature>
<accession>A0A8J9Y8U5</accession>
<dbReference type="Gene3D" id="2.60.40.780">
    <property type="entry name" value="von Hippel-Lindau disease tumour suppressor, beta domain"/>
    <property type="match status" value="1"/>
</dbReference>
<gene>
    <name evidence="3" type="ORF">BINO364_LOCUS4177</name>
</gene>
<evidence type="ECO:0000313" key="4">
    <source>
        <dbReference type="Proteomes" id="UP000838878"/>
    </source>
</evidence>
<dbReference type="Proteomes" id="UP000838878">
    <property type="component" value="Chromosome 12"/>
</dbReference>
<dbReference type="FunFam" id="2.60.40.780:FF:000001">
    <property type="entry name" value="von Hippel-Lindau disease tumor suppressor"/>
    <property type="match status" value="1"/>
</dbReference>
<feature type="domain" description="von Hippel-Lindau disease tumour suppressor beta" evidence="2">
    <location>
        <begin position="22"/>
        <end position="101"/>
    </location>
</feature>
<dbReference type="AlphaFoldDB" id="A0A8J9Y8U5"/>
<keyword evidence="4" id="KW-1185">Reference proteome</keyword>
<dbReference type="EMBL" id="OV170232">
    <property type="protein sequence ID" value="CAH0717585.1"/>
    <property type="molecule type" value="Genomic_DNA"/>
</dbReference>
<dbReference type="SUPFAM" id="SSF49468">
    <property type="entry name" value="VHL"/>
    <property type="match status" value="1"/>
</dbReference>
<reference evidence="3" key="1">
    <citation type="submission" date="2021-12" db="EMBL/GenBank/DDBJ databases">
        <authorList>
            <person name="Martin H S."/>
        </authorList>
    </citation>
    <scope>NUCLEOTIDE SEQUENCE</scope>
</reference>
<comment type="similarity">
    <text evidence="1">Belongs to the VHL family.</text>
</comment>
<dbReference type="OrthoDB" id="413400at2759"/>
<dbReference type="InterPro" id="IPR024053">
    <property type="entry name" value="VHL_beta_dom"/>
</dbReference>
<dbReference type="CDD" id="cd05468">
    <property type="entry name" value="pVHL"/>
    <property type="match status" value="1"/>
</dbReference>
<sequence>MADRQEAELLYETDEKGQLVVVKSLQSASQAYLRFTNKTSRPIDIWWRDFDGAKRHYERLEAGMHYDVNSFITHPWEFSDAATKERFVINNKHVYRPPANIGGMMYRTNWNITIGVRTLRHTALLTLAAHISNPNRVDSLGLPKVLSEELKNLITLIHNPPPEPVERRD</sequence>